<dbReference type="SUPFAM" id="SSF56801">
    <property type="entry name" value="Acetyl-CoA synthetase-like"/>
    <property type="match status" value="1"/>
</dbReference>
<dbReference type="InterPro" id="IPR025110">
    <property type="entry name" value="AMP-bd_C"/>
</dbReference>
<dbReference type="InterPro" id="IPR042099">
    <property type="entry name" value="ANL_N_sf"/>
</dbReference>
<dbReference type="Pfam" id="PF00501">
    <property type="entry name" value="AMP-binding"/>
    <property type="match status" value="1"/>
</dbReference>
<protein>
    <submittedName>
        <fullName evidence="5">AMP-binding protein</fullName>
    </submittedName>
</protein>
<dbReference type="Gene3D" id="3.30.300.30">
    <property type="match status" value="1"/>
</dbReference>
<dbReference type="Proteomes" id="UP000736384">
    <property type="component" value="Unassembled WGS sequence"/>
</dbReference>
<evidence type="ECO:0000313" key="5">
    <source>
        <dbReference type="EMBL" id="NHN76246.1"/>
    </source>
</evidence>
<evidence type="ECO:0000259" key="4">
    <source>
        <dbReference type="Pfam" id="PF13193"/>
    </source>
</evidence>
<dbReference type="PROSITE" id="PS00455">
    <property type="entry name" value="AMP_BINDING"/>
    <property type="match status" value="1"/>
</dbReference>
<organism evidence="5 6">
    <name type="scientific">Azotobacter chroococcum</name>
    <dbReference type="NCBI Taxonomy" id="353"/>
    <lineage>
        <taxon>Bacteria</taxon>
        <taxon>Pseudomonadati</taxon>
        <taxon>Pseudomonadota</taxon>
        <taxon>Gammaproteobacteria</taxon>
        <taxon>Pseudomonadales</taxon>
        <taxon>Pseudomonadaceae</taxon>
        <taxon>Azotobacter</taxon>
    </lineage>
</organism>
<name>A0AA43Z4R6_9GAMM</name>
<dbReference type="AlphaFoldDB" id="A0AA43Z4R6"/>
<sequence length="556" mass="61566">MKVATNMHEGRRAEMYACGAWNDMIITDYLDRVVASAPDRTALVGYRVPVGDRHVLSYAELDRQVGRMAAGLAALGVEPGDVVSCQLPNWWQMNALFLACVRIGAVINPLMPIFREHELRFMLAHARSRVLVIPQSFRNFDHRQMIEGLRGELPDLAHVLVVEGDGEQSFERVLLERAWEDECDTARLFAERRPSPDDVVQVIYTSGTTGKPKGVMHTCNTLLSHIRPFCERHGLSEGDRILMPSPLAHQLGFLYGLMTPVYLGAGVILQDVWNPLFAVHVIAQERPGLTLGSTPFLADLVEVATDYREQLSSLKTFISAGAPIPGALVEKAAGLLDTRIVSAWGMTENGAVTSTRPEDPPHMAVVSDGLALPWMEVKVVGEDGRELPANQEGDLLVRGSSLFVGYLGEPELYSVDAEGWFPSGDIARMSVDGYIRITGRSKDIVIRGGENIPVADIENLLYKHPAIKSVALVGAPDPRLGERLCAYVTLHDGQAKTLTLKEVTDYLLEQQLTRQYLPEYLEVMDELPRTPSGKIQKFRLREMAKGLFLDDQKLHA</sequence>
<dbReference type="GO" id="GO:0031956">
    <property type="term" value="F:medium-chain fatty acid-CoA ligase activity"/>
    <property type="evidence" value="ECO:0007669"/>
    <property type="project" value="TreeGrafter"/>
</dbReference>
<proteinExistence type="inferred from homology"/>
<dbReference type="PANTHER" id="PTHR43201">
    <property type="entry name" value="ACYL-COA SYNTHETASE"/>
    <property type="match status" value="1"/>
</dbReference>
<feature type="domain" description="AMP-dependent synthetase/ligase" evidence="3">
    <location>
        <begin position="31"/>
        <end position="407"/>
    </location>
</feature>
<dbReference type="FunFam" id="3.30.300.30:FF:000008">
    <property type="entry name" value="2,3-dihydroxybenzoate-AMP ligase"/>
    <property type="match status" value="1"/>
</dbReference>
<dbReference type="InterPro" id="IPR020845">
    <property type="entry name" value="AMP-binding_CS"/>
</dbReference>
<evidence type="ECO:0000259" key="3">
    <source>
        <dbReference type="Pfam" id="PF00501"/>
    </source>
</evidence>
<dbReference type="Pfam" id="PF13193">
    <property type="entry name" value="AMP-binding_C"/>
    <property type="match status" value="1"/>
</dbReference>
<feature type="domain" description="AMP-binding enzyme C-terminal" evidence="4">
    <location>
        <begin position="457"/>
        <end position="534"/>
    </location>
</feature>
<dbReference type="GO" id="GO:0006631">
    <property type="term" value="P:fatty acid metabolic process"/>
    <property type="evidence" value="ECO:0007669"/>
    <property type="project" value="TreeGrafter"/>
</dbReference>
<dbReference type="InterPro" id="IPR045851">
    <property type="entry name" value="AMP-bd_C_sf"/>
</dbReference>
<reference evidence="5" key="1">
    <citation type="submission" date="2020-03" db="EMBL/GenBank/DDBJ databases">
        <title>Genome assembly of Azotobacter chroococcum W5.</title>
        <authorList>
            <person name="Kannepalli A."/>
        </authorList>
    </citation>
    <scope>NUCLEOTIDE SEQUENCE</scope>
    <source>
        <strain evidence="5">W5</strain>
    </source>
</reference>
<dbReference type="PANTHER" id="PTHR43201:SF5">
    <property type="entry name" value="MEDIUM-CHAIN ACYL-COA LIGASE ACSF2, MITOCHONDRIAL"/>
    <property type="match status" value="1"/>
</dbReference>
<comment type="similarity">
    <text evidence="1">Belongs to the ATP-dependent AMP-binding enzyme family.</text>
</comment>
<evidence type="ECO:0000313" key="6">
    <source>
        <dbReference type="Proteomes" id="UP000736384"/>
    </source>
</evidence>
<evidence type="ECO:0000256" key="2">
    <source>
        <dbReference type="ARBA" id="ARBA00022598"/>
    </source>
</evidence>
<dbReference type="EMBL" id="JAAPAP010000002">
    <property type="protein sequence ID" value="NHN76246.1"/>
    <property type="molecule type" value="Genomic_DNA"/>
</dbReference>
<dbReference type="InterPro" id="IPR000873">
    <property type="entry name" value="AMP-dep_synth/lig_dom"/>
</dbReference>
<dbReference type="Gene3D" id="3.40.50.12780">
    <property type="entry name" value="N-terminal domain of ligase-like"/>
    <property type="match status" value="1"/>
</dbReference>
<comment type="caution">
    <text evidence="5">The sequence shown here is derived from an EMBL/GenBank/DDBJ whole genome shotgun (WGS) entry which is preliminary data.</text>
</comment>
<gene>
    <name evidence="5" type="ORF">HA520_02930</name>
</gene>
<keyword evidence="2" id="KW-0436">Ligase</keyword>
<dbReference type="RefSeq" id="WP_165891560.1">
    <property type="nucleotide sequence ID" value="NZ_JAAPAP010000002.1"/>
</dbReference>
<evidence type="ECO:0000256" key="1">
    <source>
        <dbReference type="ARBA" id="ARBA00006432"/>
    </source>
</evidence>
<accession>A0AA43Z4R6</accession>